<comment type="catalytic activity">
    <reaction evidence="2">
        <text>oxidized coenzyme F420-(gamma-L-Glu)(n) + a quinol + H(+) = reduced coenzyme F420-(gamma-L-Glu)(n) + a quinone</text>
        <dbReference type="Rhea" id="RHEA:39663"/>
        <dbReference type="Rhea" id="RHEA-COMP:12939"/>
        <dbReference type="Rhea" id="RHEA-COMP:14378"/>
        <dbReference type="ChEBI" id="CHEBI:15378"/>
        <dbReference type="ChEBI" id="CHEBI:24646"/>
        <dbReference type="ChEBI" id="CHEBI:132124"/>
        <dbReference type="ChEBI" id="CHEBI:133980"/>
        <dbReference type="ChEBI" id="CHEBI:139511"/>
    </reaction>
</comment>
<dbReference type="InterPro" id="IPR012349">
    <property type="entry name" value="Split_barrel_FMN-bd"/>
</dbReference>
<dbReference type="RefSeq" id="WP_182847296.1">
    <property type="nucleotide sequence ID" value="NZ_BAAALP010000002.1"/>
</dbReference>
<evidence type="ECO:0000313" key="5">
    <source>
        <dbReference type="Proteomes" id="UP000572680"/>
    </source>
</evidence>
<dbReference type="GO" id="GO:0005886">
    <property type="term" value="C:plasma membrane"/>
    <property type="evidence" value="ECO:0007669"/>
    <property type="project" value="TreeGrafter"/>
</dbReference>
<name>A0A7W3LW13_ACTNM</name>
<dbReference type="SUPFAM" id="SSF50475">
    <property type="entry name" value="FMN-binding split barrel"/>
    <property type="match status" value="1"/>
</dbReference>
<organism evidence="4 5">
    <name type="scientific">Actinomadura namibiensis</name>
    <dbReference type="NCBI Taxonomy" id="182080"/>
    <lineage>
        <taxon>Bacteria</taxon>
        <taxon>Bacillati</taxon>
        <taxon>Actinomycetota</taxon>
        <taxon>Actinomycetes</taxon>
        <taxon>Streptosporangiales</taxon>
        <taxon>Thermomonosporaceae</taxon>
        <taxon>Actinomadura</taxon>
    </lineage>
</organism>
<feature type="region of interest" description="Disordered" evidence="3">
    <location>
        <begin position="1"/>
        <end position="24"/>
    </location>
</feature>
<sequence>MTMEQKQAGGRRRREPGTPGPVSRWMQRTMNARVNRKIRRGRDRLMGMDVLILHTVGRHSGQPRQSPLAWFADGPDAWMIIASGGGAHHPGWYHNLMAHPDRAAIELPGRPAVPVTPRRLDGPDRDRAWERVVAAQPRYAKYQDKSDREYPVIRLTPR</sequence>
<evidence type="ECO:0000313" key="4">
    <source>
        <dbReference type="EMBL" id="MBA8955299.1"/>
    </source>
</evidence>
<dbReference type="NCBIfam" id="TIGR00026">
    <property type="entry name" value="hi_GC_TIGR00026"/>
    <property type="match status" value="1"/>
</dbReference>
<proteinExistence type="inferred from homology"/>
<comment type="caution">
    <text evidence="4">The sequence shown here is derived from an EMBL/GenBank/DDBJ whole genome shotgun (WGS) entry which is preliminary data.</text>
</comment>
<evidence type="ECO:0000256" key="2">
    <source>
        <dbReference type="ARBA" id="ARBA00049106"/>
    </source>
</evidence>
<dbReference type="GO" id="GO:0016491">
    <property type="term" value="F:oxidoreductase activity"/>
    <property type="evidence" value="ECO:0007669"/>
    <property type="project" value="InterPro"/>
</dbReference>
<evidence type="ECO:0000256" key="3">
    <source>
        <dbReference type="SAM" id="MobiDB-lite"/>
    </source>
</evidence>
<dbReference type="EMBL" id="JACJIA010000011">
    <property type="protein sequence ID" value="MBA8955299.1"/>
    <property type="molecule type" value="Genomic_DNA"/>
</dbReference>
<dbReference type="Gene3D" id="2.30.110.10">
    <property type="entry name" value="Electron Transport, Fmn-binding Protein, Chain A"/>
    <property type="match status" value="1"/>
</dbReference>
<dbReference type="Proteomes" id="UP000572680">
    <property type="component" value="Unassembled WGS sequence"/>
</dbReference>
<dbReference type="AlphaFoldDB" id="A0A7W3LW13"/>
<evidence type="ECO:0000256" key="1">
    <source>
        <dbReference type="ARBA" id="ARBA00008710"/>
    </source>
</evidence>
<gene>
    <name evidence="4" type="ORF">HNR61_006973</name>
</gene>
<dbReference type="InterPro" id="IPR004378">
    <property type="entry name" value="F420H2_quin_Rdtase"/>
</dbReference>
<dbReference type="PANTHER" id="PTHR39428:SF1">
    <property type="entry name" value="F420H(2)-DEPENDENT QUINONE REDUCTASE RV1261C"/>
    <property type="match status" value="1"/>
</dbReference>
<accession>A0A7W3LW13</accession>
<reference evidence="4 5" key="1">
    <citation type="submission" date="2020-08" db="EMBL/GenBank/DDBJ databases">
        <title>Genomic Encyclopedia of Type Strains, Phase IV (KMG-IV): sequencing the most valuable type-strain genomes for metagenomic binning, comparative biology and taxonomic classification.</title>
        <authorList>
            <person name="Goeker M."/>
        </authorList>
    </citation>
    <scope>NUCLEOTIDE SEQUENCE [LARGE SCALE GENOMIC DNA]</scope>
    <source>
        <strain evidence="4 5">DSM 44197</strain>
    </source>
</reference>
<comment type="similarity">
    <text evidence="1">Belongs to the F420H(2)-dependent quinone reductase family.</text>
</comment>
<dbReference type="GO" id="GO:0070967">
    <property type="term" value="F:coenzyme F420 binding"/>
    <property type="evidence" value="ECO:0007669"/>
    <property type="project" value="TreeGrafter"/>
</dbReference>
<keyword evidence="5" id="KW-1185">Reference proteome</keyword>
<dbReference type="Pfam" id="PF04075">
    <property type="entry name" value="F420H2_quin_red"/>
    <property type="match status" value="1"/>
</dbReference>
<dbReference type="PANTHER" id="PTHR39428">
    <property type="entry name" value="F420H(2)-DEPENDENT QUINONE REDUCTASE RV1261C"/>
    <property type="match status" value="1"/>
</dbReference>
<protein>
    <submittedName>
        <fullName evidence="4">Deazaflavin-dependent oxidoreductase (Nitroreductase family)</fullName>
    </submittedName>
</protein>